<keyword evidence="2" id="KW-0808">Transferase</keyword>
<gene>
    <name evidence="3" type="ORF">JJE72_04095</name>
</gene>
<dbReference type="PANTHER" id="PTHR12526:SF510">
    <property type="entry name" value="D-INOSITOL 3-PHOSPHATE GLYCOSYLTRANSFERASE"/>
    <property type="match status" value="1"/>
</dbReference>
<dbReference type="RefSeq" id="WP_189693094.1">
    <property type="nucleotide sequence ID" value="NZ_BNCM01000004.1"/>
</dbReference>
<name>A0ABS1JZY3_9MICC</name>
<keyword evidence="1" id="KW-0328">Glycosyltransferase</keyword>
<sequence>MRLAFVSPWPVARASSWSGVVPHMVHAIGERAVVQVIETDTIGAAPVDRILAGSIGRLTGSTYLVGQAVPTAQRRGRHLARALEGARADVIVAIAASQDIAYLPAGTPVIQVTDATPAAIAGLYPMFRGVHALSRWQADHVDRRARNRTYAFAVASEWARNSLISDYGVEGDRVSVIPFGPGIVPGTKARPPMDGRTLRVLVVASDWERKGGDAAIEVARRARAAGLPVELTVVGEPPRPLPDWIASAGRVARSDMSTVYSAHDVLLELAEANAGGVTMTDAHAHGLPVIATATGGTASIVDAGRSGFLVPQGTDGFGPALEALSALSRPQVWEAFSSAARSRHGSTLNWDVWADRVMCMARRAARLA</sequence>
<evidence type="ECO:0000256" key="1">
    <source>
        <dbReference type="ARBA" id="ARBA00022676"/>
    </source>
</evidence>
<keyword evidence="4" id="KW-1185">Reference proteome</keyword>
<proteinExistence type="predicted"/>
<comment type="caution">
    <text evidence="3">The sequence shown here is derived from an EMBL/GenBank/DDBJ whole genome shotgun (WGS) entry which is preliminary data.</text>
</comment>
<dbReference type="CDD" id="cd03801">
    <property type="entry name" value="GT4_PimA-like"/>
    <property type="match status" value="1"/>
</dbReference>
<dbReference type="PANTHER" id="PTHR12526">
    <property type="entry name" value="GLYCOSYLTRANSFERASE"/>
    <property type="match status" value="1"/>
</dbReference>
<evidence type="ECO:0000313" key="3">
    <source>
        <dbReference type="EMBL" id="MBL0704687.1"/>
    </source>
</evidence>
<accession>A0ABS1JZY3</accession>
<organism evidence="3 4">
    <name type="scientific">Sinomonas cellulolyticus</name>
    <dbReference type="NCBI Taxonomy" id="2801916"/>
    <lineage>
        <taxon>Bacteria</taxon>
        <taxon>Bacillati</taxon>
        <taxon>Actinomycetota</taxon>
        <taxon>Actinomycetes</taxon>
        <taxon>Micrococcales</taxon>
        <taxon>Micrococcaceae</taxon>
        <taxon>Sinomonas</taxon>
    </lineage>
</organism>
<evidence type="ECO:0000313" key="4">
    <source>
        <dbReference type="Proteomes" id="UP000639051"/>
    </source>
</evidence>
<dbReference type="EMBL" id="JAERRC010000012">
    <property type="protein sequence ID" value="MBL0704687.1"/>
    <property type="molecule type" value="Genomic_DNA"/>
</dbReference>
<reference evidence="3 4" key="1">
    <citation type="submission" date="2021-01" db="EMBL/GenBank/DDBJ databases">
        <title>Genome public.</title>
        <authorList>
            <person name="Liu C."/>
            <person name="Sun Q."/>
        </authorList>
    </citation>
    <scope>NUCLEOTIDE SEQUENCE [LARGE SCALE GENOMIC DNA]</scope>
    <source>
        <strain evidence="3 4">JC656</strain>
    </source>
</reference>
<dbReference type="Proteomes" id="UP000639051">
    <property type="component" value="Unassembled WGS sequence"/>
</dbReference>
<protein>
    <submittedName>
        <fullName evidence="3">Glycosyltransferase family 4 protein</fullName>
    </submittedName>
</protein>
<dbReference type="Pfam" id="PF13692">
    <property type="entry name" value="Glyco_trans_1_4"/>
    <property type="match status" value="1"/>
</dbReference>
<dbReference type="Gene3D" id="3.40.50.2000">
    <property type="entry name" value="Glycogen Phosphorylase B"/>
    <property type="match status" value="2"/>
</dbReference>
<evidence type="ECO:0000256" key="2">
    <source>
        <dbReference type="ARBA" id="ARBA00022679"/>
    </source>
</evidence>
<dbReference type="SUPFAM" id="SSF53756">
    <property type="entry name" value="UDP-Glycosyltransferase/glycogen phosphorylase"/>
    <property type="match status" value="1"/>
</dbReference>